<reference evidence="2" key="2">
    <citation type="submission" date="2015-01" db="EMBL/GenBank/DDBJ databases">
        <title>Evolutionary Origins and Diversification of the Mycorrhizal Mutualists.</title>
        <authorList>
            <consortium name="DOE Joint Genome Institute"/>
            <consortium name="Mycorrhizal Genomics Consortium"/>
            <person name="Kohler A."/>
            <person name="Kuo A."/>
            <person name="Nagy L.G."/>
            <person name="Floudas D."/>
            <person name="Copeland A."/>
            <person name="Barry K.W."/>
            <person name="Cichocki N."/>
            <person name="Veneault-Fourrey C."/>
            <person name="LaButti K."/>
            <person name="Lindquist E.A."/>
            <person name="Lipzen A."/>
            <person name="Lundell T."/>
            <person name="Morin E."/>
            <person name="Murat C."/>
            <person name="Riley R."/>
            <person name="Ohm R."/>
            <person name="Sun H."/>
            <person name="Tunlid A."/>
            <person name="Henrissat B."/>
            <person name="Grigoriev I.V."/>
            <person name="Hibbett D.S."/>
            <person name="Martin F."/>
        </authorList>
    </citation>
    <scope>NUCLEOTIDE SEQUENCE [LARGE SCALE GENOMIC DNA]</scope>
    <source>
        <strain evidence="2">Foug A</strain>
    </source>
</reference>
<protein>
    <submittedName>
        <fullName evidence="1">Uncharacterized protein</fullName>
    </submittedName>
</protein>
<sequence>MATESPQALVSNMCPITSKLESSESWFPDEVEREIIFWTIVLPRSKPSSYLLISKRFHAWLTPILYWVVDVCSEEMAEQFLSSIMPRPDFAEQVVKVLHLRPAVSPERGAGILRLCQGLQELNLQIATNLLDVENPLLQLLCDFNLGLTTLCMDLASTFYDPHVFLPKLTLLQRVERLHISNSWVAWRGLHIGLHELHSRLTHLSFHFRPPGRHTTTHTGVLILILQRFWRLGAVVLWQMDYHTSKEIYTELIQRDLVDCCIVVFNSASFAEFAGPVSSFWEVAEQVVRWREDNKVGMDEEVNVHIPPDIFLMLWDLPDGVYGVSYDIFTRLTEDNIPHGWNADHAATYREISRLLVGRGFGHCQYSDWTKDTTALDAYLSMVSLMDIEPPGKFQSTLKSVKVHYLADPAGLDGTDSIRLGGVYSPHLRGPTLAHLVPGNVPAVAPQVLQGLPWYTKASAMALENLQYTTVFKEHVVAIRGHPERPATCECLLKKRGAPHPQHLVGYAEQQKLRVEMEEIIQRCATTVDEHLIICCAANTLLLLQKEIVNTLPEHKCLEIRHRMNLASRRCQPAKHTELSSWFGPLVPSSEPVLKRPKDFHECDITESMDSLLDSSSLPKPLKVIGVQFLQKDIDILFCINAVHMGSDRLYFSIKYEDIKIPDVIGLDKLKRMLRNSKHVL</sequence>
<evidence type="ECO:0000313" key="2">
    <source>
        <dbReference type="Proteomes" id="UP000053989"/>
    </source>
</evidence>
<dbReference type="HOGENOM" id="CLU_403937_0_0_1"/>
<organism evidence="1 2">
    <name type="scientific">Scleroderma citrinum Foug A</name>
    <dbReference type="NCBI Taxonomy" id="1036808"/>
    <lineage>
        <taxon>Eukaryota</taxon>
        <taxon>Fungi</taxon>
        <taxon>Dikarya</taxon>
        <taxon>Basidiomycota</taxon>
        <taxon>Agaricomycotina</taxon>
        <taxon>Agaricomycetes</taxon>
        <taxon>Agaricomycetidae</taxon>
        <taxon>Boletales</taxon>
        <taxon>Sclerodermatineae</taxon>
        <taxon>Sclerodermataceae</taxon>
        <taxon>Scleroderma</taxon>
    </lineage>
</organism>
<accession>A0A0C3DVC0</accession>
<dbReference type="Proteomes" id="UP000053989">
    <property type="component" value="Unassembled WGS sequence"/>
</dbReference>
<proteinExistence type="predicted"/>
<dbReference type="AlphaFoldDB" id="A0A0C3DVC0"/>
<dbReference type="InParanoid" id="A0A0C3DVC0"/>
<keyword evidence="2" id="KW-1185">Reference proteome</keyword>
<reference evidence="1 2" key="1">
    <citation type="submission" date="2014-04" db="EMBL/GenBank/DDBJ databases">
        <authorList>
            <consortium name="DOE Joint Genome Institute"/>
            <person name="Kuo A."/>
            <person name="Kohler A."/>
            <person name="Nagy L.G."/>
            <person name="Floudas D."/>
            <person name="Copeland A."/>
            <person name="Barry K.W."/>
            <person name="Cichocki N."/>
            <person name="Veneault-Fourrey C."/>
            <person name="LaButti K."/>
            <person name="Lindquist E.A."/>
            <person name="Lipzen A."/>
            <person name="Lundell T."/>
            <person name="Morin E."/>
            <person name="Murat C."/>
            <person name="Sun H."/>
            <person name="Tunlid A."/>
            <person name="Henrissat B."/>
            <person name="Grigoriev I.V."/>
            <person name="Hibbett D.S."/>
            <person name="Martin F."/>
            <person name="Nordberg H.P."/>
            <person name="Cantor M.N."/>
            <person name="Hua S.X."/>
        </authorList>
    </citation>
    <scope>NUCLEOTIDE SEQUENCE [LARGE SCALE GENOMIC DNA]</scope>
    <source>
        <strain evidence="1 2">Foug A</strain>
    </source>
</reference>
<name>A0A0C3DVC0_9AGAM</name>
<gene>
    <name evidence="1" type="ORF">SCLCIDRAFT_23295</name>
</gene>
<dbReference type="OrthoDB" id="2687612at2759"/>
<dbReference type="EMBL" id="KN822027">
    <property type="protein sequence ID" value="KIM64550.1"/>
    <property type="molecule type" value="Genomic_DNA"/>
</dbReference>
<evidence type="ECO:0000313" key="1">
    <source>
        <dbReference type="EMBL" id="KIM64550.1"/>
    </source>
</evidence>